<feature type="transmembrane region" description="Helical" evidence="2">
    <location>
        <begin position="133"/>
        <end position="157"/>
    </location>
</feature>
<feature type="transmembrane region" description="Helical" evidence="2">
    <location>
        <begin position="1183"/>
        <end position="1203"/>
    </location>
</feature>
<keyword evidence="2" id="KW-0472">Membrane</keyword>
<feature type="transmembrane region" description="Helical" evidence="2">
    <location>
        <begin position="675"/>
        <end position="694"/>
    </location>
</feature>
<feature type="transmembrane region" description="Helical" evidence="2">
    <location>
        <begin position="192"/>
        <end position="208"/>
    </location>
</feature>
<feature type="transmembrane region" description="Helical" evidence="2">
    <location>
        <begin position="307"/>
        <end position="328"/>
    </location>
</feature>
<evidence type="ECO:0000313" key="4">
    <source>
        <dbReference type="Proteomes" id="UP000621500"/>
    </source>
</evidence>
<feature type="region of interest" description="Disordered" evidence="1">
    <location>
        <begin position="586"/>
        <end position="609"/>
    </location>
</feature>
<feature type="compositionally biased region" description="Pro residues" evidence="1">
    <location>
        <begin position="587"/>
        <end position="597"/>
    </location>
</feature>
<dbReference type="Proteomes" id="UP000621500">
    <property type="component" value="Unassembled WGS sequence"/>
</dbReference>
<accession>A0ABQ4ESC1</accession>
<feature type="transmembrane region" description="Helical" evidence="2">
    <location>
        <begin position="930"/>
        <end position="951"/>
    </location>
</feature>
<feature type="transmembrane region" description="Helical" evidence="2">
    <location>
        <begin position="880"/>
        <end position="899"/>
    </location>
</feature>
<feature type="transmembrane region" description="Helical" evidence="2">
    <location>
        <begin position="957"/>
        <end position="979"/>
    </location>
</feature>
<feature type="transmembrane region" description="Helical" evidence="2">
    <location>
        <begin position="1256"/>
        <end position="1276"/>
    </location>
</feature>
<dbReference type="InterPro" id="IPR058062">
    <property type="entry name" value="SCO7613_C"/>
</dbReference>
<feature type="transmembrane region" description="Helical" evidence="2">
    <location>
        <begin position="616"/>
        <end position="640"/>
    </location>
</feature>
<feature type="transmembrane region" description="Helical" evidence="2">
    <location>
        <begin position="646"/>
        <end position="663"/>
    </location>
</feature>
<feature type="transmembrane region" description="Helical" evidence="2">
    <location>
        <begin position="245"/>
        <end position="264"/>
    </location>
</feature>
<dbReference type="EMBL" id="BONX01000026">
    <property type="protein sequence ID" value="GIG97533.1"/>
    <property type="molecule type" value="Genomic_DNA"/>
</dbReference>
<feature type="transmembrane region" description="Helical" evidence="2">
    <location>
        <begin position="334"/>
        <end position="354"/>
    </location>
</feature>
<feature type="transmembrane region" description="Helical" evidence="2">
    <location>
        <begin position="563"/>
        <end position="582"/>
    </location>
</feature>
<gene>
    <name evidence="3" type="ORF">Pma05_41060</name>
</gene>
<feature type="region of interest" description="Disordered" evidence="1">
    <location>
        <begin position="87"/>
        <end position="124"/>
    </location>
</feature>
<keyword evidence="2" id="KW-0812">Transmembrane</keyword>
<feature type="transmembrane region" description="Helical" evidence="2">
    <location>
        <begin position="465"/>
        <end position="482"/>
    </location>
</feature>
<feature type="transmembrane region" description="Helical" evidence="2">
    <location>
        <begin position="1209"/>
        <end position="1226"/>
    </location>
</feature>
<reference evidence="3 4" key="1">
    <citation type="submission" date="2021-01" db="EMBL/GenBank/DDBJ databases">
        <title>Whole genome shotgun sequence of Plantactinospora mayteni NBRC 109088.</title>
        <authorList>
            <person name="Komaki H."/>
            <person name="Tamura T."/>
        </authorList>
    </citation>
    <scope>NUCLEOTIDE SEQUENCE [LARGE SCALE GENOMIC DNA]</scope>
    <source>
        <strain evidence="3 4">NBRC 109088</strain>
    </source>
</reference>
<proteinExistence type="predicted"/>
<feature type="transmembrane region" description="Helical" evidence="2">
    <location>
        <begin position="829"/>
        <end position="849"/>
    </location>
</feature>
<organism evidence="3 4">
    <name type="scientific">Plantactinospora mayteni</name>
    <dbReference type="NCBI Taxonomy" id="566021"/>
    <lineage>
        <taxon>Bacteria</taxon>
        <taxon>Bacillati</taxon>
        <taxon>Actinomycetota</taxon>
        <taxon>Actinomycetes</taxon>
        <taxon>Micromonosporales</taxon>
        <taxon>Micromonosporaceae</taxon>
        <taxon>Plantactinospora</taxon>
    </lineage>
</organism>
<feature type="transmembrane region" description="Helical" evidence="2">
    <location>
        <begin position="803"/>
        <end position="822"/>
    </location>
</feature>
<dbReference type="NCBIfam" id="NF047321">
    <property type="entry name" value="SCO7613_CTERM"/>
    <property type="match status" value="1"/>
</dbReference>
<feature type="transmembrane region" description="Helical" evidence="2">
    <location>
        <begin position="163"/>
        <end position="180"/>
    </location>
</feature>
<feature type="transmembrane region" description="Helical" evidence="2">
    <location>
        <begin position="270"/>
        <end position="287"/>
    </location>
</feature>
<keyword evidence="4" id="KW-1185">Reference proteome</keyword>
<name>A0ABQ4ESC1_9ACTN</name>
<feature type="transmembrane region" description="Helical" evidence="2">
    <location>
        <begin position="1153"/>
        <end position="1174"/>
    </location>
</feature>
<feature type="transmembrane region" description="Helical" evidence="2">
    <location>
        <begin position="388"/>
        <end position="410"/>
    </location>
</feature>
<comment type="caution">
    <text evidence="3">The sequence shown here is derived from an EMBL/GenBank/DDBJ whole genome shotgun (WGS) entry which is preliminary data.</text>
</comment>
<feature type="transmembrane region" description="Helical" evidence="2">
    <location>
        <begin position="1129"/>
        <end position="1147"/>
    </location>
</feature>
<evidence type="ECO:0000256" key="2">
    <source>
        <dbReference type="SAM" id="Phobius"/>
    </source>
</evidence>
<keyword evidence="2" id="KW-1133">Transmembrane helix</keyword>
<sequence length="1294" mass="127967">MTASANAYPCPVCGAGADLATGCPGCGRAPDPTAAEVIRLGVEIAALGGRVERARQAYLGLDAALWQLRRRRDALAEQVRVAAASARVPAPAAPGTPPAGSGGPAVIAASGPQAPPAPAPVRPETSTRTVQNVLFILGGLLVGTAAIVFTVVAWATVGVGGRALILGTLTGLALAAPLLAQRRGLTATAETFAAIGLLLVVLDGYAGWTVDLFGVAGWPAVRYAALVLGVGAVVAGGYHRLTRLAAPAFAGLLLAQPVVPLLAYDAGFGAAGWTLALAGLAAVNLTMTRGRGGDGPADPVGGVRRSVAWVGYGVAGLASALCGTLAVVTTDGPLAVLAGGPLLVAALLPIAGAVRLRSTAAGAGAAVVFVVVLAVALVRAAAETSWPLLGSAAGIVVLLAAAITATARLLPAGLRVGPRAGGLVVAGALAVLTGSMALVVAVAVVLRSQPAWRADLTARSGPFDWQLPVALLLVTVALVLLGRRRDRSLVLLAGTVLTLLAVPAALALPWWLVAALDLVLAGALALAAAGPNRPRRSALPMAVAAVPLAGQAVLVGLARPAGAAAVFGTLVLLGVAVALTALRPATVPGPEPQPQPGPESESESSGTSPVPAFRRVVGGAGLSVAVLAAPATVLLGLFAAGVPPWWQARAVLASAVLLAAGMVPVRRAVPHYRPYANAALATVALAVGLAPGLPGVGEPAGPYAAGALLLSLGVWLSGRGRPPHPTDTAERQIVAVPAPVAVPALVSGAILLVRAAVVAVPAVLTVLVAPYDWLGRIWSGPPAGVGLYPPGIGVDPADWRLDAADTLTLLLLTVSAAVAGWARRRTVHAAALVAAPLAVGTALVGLVAAGAPWPTVPALSLLAGVAGPLAVALRRGAGRRVWLVPVGVAFGAAGLAGLLPTRSGTLAGLALVGAAGLTAGALGRTPAARVAGWLTGVAGTAALAGTATVAADLPLRITALVVLGVAALALAGSTVLAGWRTARPAPVEAEPLDEAAIATGALATGALATGTLATGTLATEALATEALGIEAARGIEARGEGASGTGLVGAGSVGVGSVGGRAPGVGVGAAVPARRAEAGAVEVASHATAGIALLLTAGEIQYAAAVCTLWGVALGLRALRPAEPVAPRWARAAAAGGAELVAAWLLLVSARVALVEAYTLPAAVLGLLVGWLALRAWPALSSWVAYGPGLGAALLPSLVSVVVAGDQPWRRLLLGTGALLAVLAGARWRRQAPVLLGGAVLAVLALREVVDVWDRLPRWIFLAVGGFALIGLAMTYERRRRDLRRIRSAVNRMS</sequence>
<feature type="transmembrane region" description="Helical" evidence="2">
    <location>
        <begin position="361"/>
        <end position="382"/>
    </location>
</feature>
<evidence type="ECO:0000256" key="1">
    <source>
        <dbReference type="SAM" id="MobiDB-lite"/>
    </source>
</evidence>
<protein>
    <recommendedName>
        <fullName evidence="5">Permease</fullName>
    </recommendedName>
</protein>
<dbReference type="RefSeq" id="WP_203859008.1">
    <property type="nucleotide sequence ID" value="NZ_BONX01000026.1"/>
</dbReference>
<evidence type="ECO:0000313" key="3">
    <source>
        <dbReference type="EMBL" id="GIG97533.1"/>
    </source>
</evidence>
<feature type="transmembrane region" description="Helical" evidence="2">
    <location>
        <begin position="489"/>
        <end position="506"/>
    </location>
</feature>
<feature type="transmembrane region" description="Helical" evidence="2">
    <location>
        <begin position="905"/>
        <end position="923"/>
    </location>
</feature>
<feature type="transmembrane region" description="Helical" evidence="2">
    <location>
        <begin position="220"/>
        <end position="238"/>
    </location>
</feature>
<feature type="transmembrane region" description="Helical" evidence="2">
    <location>
        <begin position="422"/>
        <end position="445"/>
    </location>
</feature>
<feature type="transmembrane region" description="Helical" evidence="2">
    <location>
        <begin position="855"/>
        <end position="873"/>
    </location>
</feature>
<evidence type="ECO:0008006" key="5">
    <source>
        <dbReference type="Google" id="ProtNLM"/>
    </source>
</evidence>
<feature type="transmembrane region" description="Helical" evidence="2">
    <location>
        <begin position="739"/>
        <end position="769"/>
    </location>
</feature>
<feature type="transmembrane region" description="Helical" evidence="2">
    <location>
        <begin position="700"/>
        <end position="718"/>
    </location>
</feature>